<gene>
    <name evidence="2" type="ORF">BDV96DRAFT_647877</name>
</gene>
<evidence type="ECO:0000313" key="3">
    <source>
        <dbReference type="Proteomes" id="UP000799770"/>
    </source>
</evidence>
<dbReference type="Pfam" id="PF04199">
    <property type="entry name" value="Cyclase"/>
    <property type="match status" value="1"/>
</dbReference>
<dbReference type="GO" id="GO:0004061">
    <property type="term" value="F:arylformamidase activity"/>
    <property type="evidence" value="ECO:0007669"/>
    <property type="project" value="InterPro"/>
</dbReference>
<dbReference type="GO" id="GO:0019441">
    <property type="term" value="P:L-tryptophan catabolic process to kynurenine"/>
    <property type="evidence" value="ECO:0007669"/>
    <property type="project" value="InterPro"/>
</dbReference>
<accession>A0A6A5Z5M4</accession>
<dbReference type="PANTHER" id="PTHR31118">
    <property type="entry name" value="CYCLASE-LIKE PROTEIN 2"/>
    <property type="match status" value="1"/>
</dbReference>
<dbReference type="AlphaFoldDB" id="A0A6A5Z5M4"/>
<dbReference type="Proteomes" id="UP000799770">
    <property type="component" value="Unassembled WGS sequence"/>
</dbReference>
<sequence>MASISHAARRSIPGRLSTPLVPSSRSCIIRPCATIRSLATVSSTLKKPKLIDLSRPLYHRALAHPFHPPVVITPWDTHQPKKAGSTILRSASYYLSFSDHAGTHVDAPKHFDPTPGALSIDQVPLENFYTEAICLDLSHIPLKEAATVEDMEDALMKSGEEIKKGDTVLLYFAFNARVDRDDPRWQHDFPGLSLEAVHWLADKGIVSFGVEAVSPAPEGELNFQAHNACGERGITHMEGLDNLEAVVGKGRFRFIGFPLKIQGGSGGPMRAVAVFDE</sequence>
<proteinExistence type="inferred from homology"/>
<comment type="similarity">
    <text evidence="1">Belongs to the Cyclase 1 superfamily.</text>
</comment>
<keyword evidence="3" id="KW-1185">Reference proteome</keyword>
<dbReference type="SUPFAM" id="SSF102198">
    <property type="entry name" value="Putative cyclase"/>
    <property type="match status" value="1"/>
</dbReference>
<reference evidence="2" key="1">
    <citation type="journal article" date="2020" name="Stud. Mycol.">
        <title>101 Dothideomycetes genomes: a test case for predicting lifestyles and emergence of pathogens.</title>
        <authorList>
            <person name="Haridas S."/>
            <person name="Albert R."/>
            <person name="Binder M."/>
            <person name="Bloem J."/>
            <person name="Labutti K."/>
            <person name="Salamov A."/>
            <person name="Andreopoulos B."/>
            <person name="Baker S."/>
            <person name="Barry K."/>
            <person name="Bills G."/>
            <person name="Bluhm B."/>
            <person name="Cannon C."/>
            <person name="Castanera R."/>
            <person name="Culley D."/>
            <person name="Daum C."/>
            <person name="Ezra D."/>
            <person name="Gonzalez J."/>
            <person name="Henrissat B."/>
            <person name="Kuo A."/>
            <person name="Liang C."/>
            <person name="Lipzen A."/>
            <person name="Lutzoni F."/>
            <person name="Magnuson J."/>
            <person name="Mondo S."/>
            <person name="Nolan M."/>
            <person name="Ohm R."/>
            <person name="Pangilinan J."/>
            <person name="Park H.-J."/>
            <person name="Ramirez L."/>
            <person name="Alfaro M."/>
            <person name="Sun H."/>
            <person name="Tritt A."/>
            <person name="Yoshinaga Y."/>
            <person name="Zwiers L.-H."/>
            <person name="Turgeon B."/>
            <person name="Goodwin S."/>
            <person name="Spatafora J."/>
            <person name="Crous P."/>
            <person name="Grigoriev I."/>
        </authorList>
    </citation>
    <scope>NUCLEOTIDE SEQUENCE</scope>
    <source>
        <strain evidence="2">CBS 627.86</strain>
    </source>
</reference>
<dbReference type="InterPro" id="IPR007325">
    <property type="entry name" value="KFase/CYL"/>
</dbReference>
<evidence type="ECO:0000256" key="1">
    <source>
        <dbReference type="ARBA" id="ARBA00007865"/>
    </source>
</evidence>
<dbReference type="EMBL" id="ML977327">
    <property type="protein sequence ID" value="KAF2113621.1"/>
    <property type="molecule type" value="Genomic_DNA"/>
</dbReference>
<dbReference type="PANTHER" id="PTHR31118:SF12">
    <property type="entry name" value="CYCLASE-LIKE PROTEIN 2"/>
    <property type="match status" value="1"/>
</dbReference>
<dbReference type="InterPro" id="IPR037175">
    <property type="entry name" value="KFase_sf"/>
</dbReference>
<dbReference type="Gene3D" id="3.50.30.50">
    <property type="entry name" value="Putative cyclase"/>
    <property type="match status" value="1"/>
</dbReference>
<protein>
    <recommendedName>
        <fullName evidence="4">Cyclase-domain-containing protein</fullName>
    </recommendedName>
</protein>
<organism evidence="2 3">
    <name type="scientific">Lophiotrema nucula</name>
    <dbReference type="NCBI Taxonomy" id="690887"/>
    <lineage>
        <taxon>Eukaryota</taxon>
        <taxon>Fungi</taxon>
        <taxon>Dikarya</taxon>
        <taxon>Ascomycota</taxon>
        <taxon>Pezizomycotina</taxon>
        <taxon>Dothideomycetes</taxon>
        <taxon>Pleosporomycetidae</taxon>
        <taxon>Pleosporales</taxon>
        <taxon>Lophiotremataceae</taxon>
        <taxon>Lophiotrema</taxon>
    </lineage>
</organism>
<evidence type="ECO:0008006" key="4">
    <source>
        <dbReference type="Google" id="ProtNLM"/>
    </source>
</evidence>
<name>A0A6A5Z5M4_9PLEO</name>
<dbReference type="OrthoDB" id="7108654at2759"/>
<evidence type="ECO:0000313" key="2">
    <source>
        <dbReference type="EMBL" id="KAF2113621.1"/>
    </source>
</evidence>